<sequence>MSQFPGGHTPPEGSYPPQAYPPQGQYGQQGYYQATEGDSQPLTGSGVTFAESDRTSKHYGRAPLRQPRRYKTTKRVELYQGNLVLDCPVPTKFLQM</sequence>
<accession>A0ACA9MFD1</accession>
<gene>
    <name evidence="1" type="ORF">SCALOS_LOCUS6459</name>
</gene>
<keyword evidence="2" id="KW-1185">Reference proteome</keyword>
<proteinExistence type="predicted"/>
<feature type="non-terminal residue" evidence="1">
    <location>
        <position position="96"/>
    </location>
</feature>
<name>A0ACA9MFD1_9GLOM</name>
<dbReference type="Proteomes" id="UP000789860">
    <property type="component" value="Unassembled WGS sequence"/>
</dbReference>
<comment type="caution">
    <text evidence="1">The sequence shown here is derived from an EMBL/GenBank/DDBJ whole genome shotgun (WGS) entry which is preliminary data.</text>
</comment>
<organism evidence="1 2">
    <name type="scientific">Scutellospora calospora</name>
    <dbReference type="NCBI Taxonomy" id="85575"/>
    <lineage>
        <taxon>Eukaryota</taxon>
        <taxon>Fungi</taxon>
        <taxon>Fungi incertae sedis</taxon>
        <taxon>Mucoromycota</taxon>
        <taxon>Glomeromycotina</taxon>
        <taxon>Glomeromycetes</taxon>
        <taxon>Diversisporales</taxon>
        <taxon>Gigasporaceae</taxon>
        <taxon>Scutellospora</taxon>
    </lineage>
</organism>
<protein>
    <submittedName>
        <fullName evidence="1">2993_t:CDS:1</fullName>
    </submittedName>
</protein>
<evidence type="ECO:0000313" key="1">
    <source>
        <dbReference type="EMBL" id="CAG8587729.1"/>
    </source>
</evidence>
<reference evidence="1" key="1">
    <citation type="submission" date="2021-06" db="EMBL/GenBank/DDBJ databases">
        <authorList>
            <person name="Kallberg Y."/>
            <person name="Tangrot J."/>
            <person name="Rosling A."/>
        </authorList>
    </citation>
    <scope>NUCLEOTIDE SEQUENCE</scope>
    <source>
        <strain evidence="1">AU212A</strain>
    </source>
</reference>
<dbReference type="EMBL" id="CAJVPM010012356">
    <property type="protein sequence ID" value="CAG8587729.1"/>
    <property type="molecule type" value="Genomic_DNA"/>
</dbReference>
<evidence type="ECO:0000313" key="2">
    <source>
        <dbReference type="Proteomes" id="UP000789860"/>
    </source>
</evidence>